<comment type="caution">
    <text evidence="1">The sequence shown here is derived from an EMBL/GenBank/DDBJ whole genome shotgun (WGS) entry which is preliminary data.</text>
</comment>
<keyword evidence="2" id="KW-1185">Reference proteome</keyword>
<evidence type="ECO:0000313" key="1">
    <source>
        <dbReference type="EMBL" id="MBW0587885.1"/>
    </source>
</evidence>
<evidence type="ECO:0000313" key="2">
    <source>
        <dbReference type="Proteomes" id="UP000765509"/>
    </source>
</evidence>
<name>A0A9Q3Q876_9BASI</name>
<organism evidence="1 2">
    <name type="scientific">Austropuccinia psidii MF-1</name>
    <dbReference type="NCBI Taxonomy" id="1389203"/>
    <lineage>
        <taxon>Eukaryota</taxon>
        <taxon>Fungi</taxon>
        <taxon>Dikarya</taxon>
        <taxon>Basidiomycota</taxon>
        <taxon>Pucciniomycotina</taxon>
        <taxon>Pucciniomycetes</taxon>
        <taxon>Pucciniales</taxon>
        <taxon>Sphaerophragmiaceae</taxon>
        <taxon>Austropuccinia</taxon>
    </lineage>
</organism>
<dbReference type="AlphaFoldDB" id="A0A9Q3Q876"/>
<dbReference type="Proteomes" id="UP000765509">
    <property type="component" value="Unassembled WGS sequence"/>
</dbReference>
<accession>A0A9Q3Q876</accession>
<gene>
    <name evidence="1" type="ORF">O181_127600</name>
</gene>
<reference evidence="1" key="1">
    <citation type="submission" date="2021-03" db="EMBL/GenBank/DDBJ databases">
        <title>Draft genome sequence of rust myrtle Austropuccinia psidii MF-1, a brazilian biotype.</title>
        <authorList>
            <person name="Quecine M.C."/>
            <person name="Pachon D.M.R."/>
            <person name="Bonatelli M.L."/>
            <person name="Correr F.H."/>
            <person name="Franceschini L.M."/>
            <person name="Leite T.F."/>
            <person name="Margarido G.R.A."/>
            <person name="Almeida C.A."/>
            <person name="Ferrarezi J.A."/>
            <person name="Labate C.A."/>
        </authorList>
    </citation>
    <scope>NUCLEOTIDE SEQUENCE</scope>
    <source>
        <strain evidence="1">MF-1</strain>
    </source>
</reference>
<sequence length="132" mass="14383">MVTISPSLNVFFPLPSFIGRIITSLRSRGEVTIRWWPRRGGGQINAWGDRANHPESLPPACLRSRCPFVLGHHFIIVDHKGVLARVSWVRITLALWSEGADSKKTFLVCLSASITSIGCCLGTNAGDTLLGA</sequence>
<dbReference type="EMBL" id="AVOT02128552">
    <property type="protein sequence ID" value="MBW0587885.1"/>
    <property type="molecule type" value="Genomic_DNA"/>
</dbReference>
<proteinExistence type="predicted"/>
<protein>
    <submittedName>
        <fullName evidence="1">Uncharacterized protein</fullName>
    </submittedName>
</protein>